<dbReference type="Gene3D" id="3.80.10.10">
    <property type="entry name" value="Ribonuclease Inhibitor"/>
    <property type="match status" value="1"/>
</dbReference>
<evidence type="ECO:0000313" key="2">
    <source>
        <dbReference type="Proteomes" id="UP000807342"/>
    </source>
</evidence>
<reference evidence="1" key="1">
    <citation type="submission" date="2020-11" db="EMBL/GenBank/DDBJ databases">
        <authorList>
            <consortium name="DOE Joint Genome Institute"/>
            <person name="Ahrendt S."/>
            <person name="Riley R."/>
            <person name="Andreopoulos W."/>
            <person name="Labutti K."/>
            <person name="Pangilinan J."/>
            <person name="Ruiz-Duenas F.J."/>
            <person name="Barrasa J.M."/>
            <person name="Sanchez-Garcia M."/>
            <person name="Camarero S."/>
            <person name="Miyauchi S."/>
            <person name="Serrano A."/>
            <person name="Linde D."/>
            <person name="Babiker R."/>
            <person name="Drula E."/>
            <person name="Ayuso-Fernandez I."/>
            <person name="Pacheco R."/>
            <person name="Padilla G."/>
            <person name="Ferreira P."/>
            <person name="Barriuso J."/>
            <person name="Kellner H."/>
            <person name="Castanera R."/>
            <person name="Alfaro M."/>
            <person name="Ramirez L."/>
            <person name="Pisabarro A.G."/>
            <person name="Kuo A."/>
            <person name="Tritt A."/>
            <person name="Lipzen A."/>
            <person name="He G."/>
            <person name="Yan M."/>
            <person name="Ng V."/>
            <person name="Cullen D."/>
            <person name="Martin F."/>
            <person name="Rosso M.-N."/>
            <person name="Henrissat B."/>
            <person name="Hibbett D."/>
            <person name="Martinez A.T."/>
            <person name="Grigoriev I.V."/>
        </authorList>
    </citation>
    <scope>NUCLEOTIDE SEQUENCE</scope>
    <source>
        <strain evidence="1">MF-IS2</strain>
    </source>
</reference>
<name>A0A9P5X3V9_9AGAR</name>
<accession>A0A9P5X3V9</accession>
<dbReference type="Proteomes" id="UP000807342">
    <property type="component" value="Unassembled WGS sequence"/>
</dbReference>
<dbReference type="SUPFAM" id="SSF52047">
    <property type="entry name" value="RNI-like"/>
    <property type="match status" value="1"/>
</dbReference>
<comment type="caution">
    <text evidence="1">The sequence shown here is derived from an EMBL/GenBank/DDBJ whole genome shotgun (WGS) entry which is preliminary data.</text>
</comment>
<dbReference type="OrthoDB" id="2912299at2759"/>
<keyword evidence="2" id="KW-1185">Reference proteome</keyword>
<evidence type="ECO:0008006" key="3">
    <source>
        <dbReference type="Google" id="ProtNLM"/>
    </source>
</evidence>
<organism evidence="1 2">
    <name type="scientific">Macrolepiota fuliginosa MF-IS2</name>
    <dbReference type="NCBI Taxonomy" id="1400762"/>
    <lineage>
        <taxon>Eukaryota</taxon>
        <taxon>Fungi</taxon>
        <taxon>Dikarya</taxon>
        <taxon>Basidiomycota</taxon>
        <taxon>Agaricomycotina</taxon>
        <taxon>Agaricomycetes</taxon>
        <taxon>Agaricomycetidae</taxon>
        <taxon>Agaricales</taxon>
        <taxon>Agaricineae</taxon>
        <taxon>Agaricaceae</taxon>
        <taxon>Macrolepiota</taxon>
    </lineage>
</organism>
<protein>
    <recommendedName>
        <fullName evidence="3">F-box domain-containing protein</fullName>
    </recommendedName>
</protein>
<dbReference type="EMBL" id="MU151458">
    <property type="protein sequence ID" value="KAF9443580.1"/>
    <property type="molecule type" value="Genomic_DNA"/>
</dbReference>
<proteinExistence type="predicted"/>
<evidence type="ECO:0000313" key="1">
    <source>
        <dbReference type="EMBL" id="KAF9443580.1"/>
    </source>
</evidence>
<gene>
    <name evidence="1" type="ORF">P691DRAFT_808744</name>
</gene>
<dbReference type="AlphaFoldDB" id="A0A9P5X3V9"/>
<sequence>MSRIYQAPTNATQDFQHTDNEIQQLHWQRAVALQRQNETESAFASVPPEILASIAEFICLAPTAFQSLPVVTSNRIKPQLPPLALASISSYWREVMFATPSLWTELVIPEAKAKTIEANPKAATLLDMYLTHANPLPIKLDTPWDTHITEENSGRLRALVLRKPLASHDSLNLFTSAFDRLTTLTLDLRGTESNAIDLSTLPALQWVELSFVRQLPALPWRQIKGLTLTHSFESVAFDMLVRCEQLVKYSHTFPHFEGGEDWIQEEFVTLHHLESFECAFQDDVSQWHWSRSLPLVRLPAVKHITFWGLPHNDNARGHLSEFFSHLSPTLTSLHLHDWSNPSDIRQILSKATGLTRLRVNILDPAKMVDVLRVLSSAASPEASNAAEMLSPLLEDLEVVFHRLSHGFSLQKNDFTEQITSIAQRRCALRNLALYFCRGTESASVYVNEQAFARKGLTFQVFKGVMW</sequence>
<dbReference type="InterPro" id="IPR032675">
    <property type="entry name" value="LRR_dom_sf"/>
</dbReference>